<gene>
    <name evidence="3" type="ORF">CKO21_01295</name>
</gene>
<dbReference type="RefSeq" id="WP_037255640.1">
    <property type="nucleotide sequence ID" value="NZ_NRRE01000008.1"/>
</dbReference>
<name>A0A934QEW9_9PROT</name>
<evidence type="ECO:0000313" key="4">
    <source>
        <dbReference type="Proteomes" id="UP000778970"/>
    </source>
</evidence>
<feature type="region of interest" description="Disordered" evidence="2">
    <location>
        <begin position="1"/>
        <end position="20"/>
    </location>
</feature>
<dbReference type="EMBL" id="NRRE01000008">
    <property type="protein sequence ID" value="MBK1695881.1"/>
    <property type="molecule type" value="Genomic_DNA"/>
</dbReference>
<dbReference type="AlphaFoldDB" id="A0A934QEW9"/>
<dbReference type="Proteomes" id="UP000778970">
    <property type="component" value="Unassembled WGS sequence"/>
</dbReference>
<organism evidence="3 4">
    <name type="scientific">Rhodovibrio salinarum</name>
    <dbReference type="NCBI Taxonomy" id="1087"/>
    <lineage>
        <taxon>Bacteria</taxon>
        <taxon>Pseudomonadati</taxon>
        <taxon>Pseudomonadota</taxon>
        <taxon>Alphaproteobacteria</taxon>
        <taxon>Rhodospirillales</taxon>
        <taxon>Rhodovibrionaceae</taxon>
        <taxon>Rhodovibrio</taxon>
    </lineage>
</organism>
<reference evidence="3" key="1">
    <citation type="submission" date="2017-08" db="EMBL/GenBank/DDBJ databases">
        <authorList>
            <person name="Imhoff J.F."/>
            <person name="Rahn T."/>
            <person name="Kuenzel S."/>
            <person name="Neulinger S.C."/>
        </authorList>
    </citation>
    <scope>NUCLEOTIDE SEQUENCE</scope>
    <source>
        <strain evidence="3">DSM 9154</strain>
    </source>
</reference>
<keyword evidence="4" id="KW-1185">Reference proteome</keyword>
<proteinExistence type="predicted"/>
<sequence length="88" mass="9668">MAQVRDSQFPTWTQPDGQPVGCRDKIKVLNENLEEVREMAQDALEDAILMGCDEGQVRQVLHQLMDGLENPYASTAGETSGGSDTEQS</sequence>
<keyword evidence="1" id="KW-0175">Coiled coil</keyword>
<evidence type="ECO:0000313" key="3">
    <source>
        <dbReference type="EMBL" id="MBK1695881.1"/>
    </source>
</evidence>
<reference evidence="3" key="2">
    <citation type="journal article" date="2020" name="Microorganisms">
        <title>Osmotic Adaptation and Compatible Solute Biosynthesis of Phototrophic Bacteria as Revealed from Genome Analyses.</title>
        <authorList>
            <person name="Imhoff J.F."/>
            <person name="Rahn T."/>
            <person name="Kunzel S."/>
            <person name="Keller A."/>
            <person name="Neulinger S.C."/>
        </authorList>
    </citation>
    <scope>NUCLEOTIDE SEQUENCE</scope>
    <source>
        <strain evidence="3">DSM 9154</strain>
    </source>
</reference>
<evidence type="ECO:0000256" key="2">
    <source>
        <dbReference type="SAM" id="MobiDB-lite"/>
    </source>
</evidence>
<accession>A0A934QEW9</accession>
<feature type="coiled-coil region" evidence="1">
    <location>
        <begin position="23"/>
        <end position="50"/>
    </location>
</feature>
<protein>
    <submittedName>
        <fullName evidence="3">Uncharacterized protein</fullName>
    </submittedName>
</protein>
<evidence type="ECO:0000256" key="1">
    <source>
        <dbReference type="SAM" id="Coils"/>
    </source>
</evidence>
<comment type="caution">
    <text evidence="3">The sequence shown here is derived from an EMBL/GenBank/DDBJ whole genome shotgun (WGS) entry which is preliminary data.</text>
</comment>
<feature type="compositionally biased region" description="Polar residues" evidence="2">
    <location>
        <begin position="1"/>
        <end position="16"/>
    </location>
</feature>